<dbReference type="SUPFAM" id="SSF54637">
    <property type="entry name" value="Thioesterase/thiol ester dehydrase-isomerase"/>
    <property type="match status" value="1"/>
</dbReference>
<evidence type="ECO:0000256" key="1">
    <source>
        <dbReference type="ARBA" id="ARBA00008324"/>
    </source>
</evidence>
<gene>
    <name evidence="4" type="ORF">PhCBS80983_g02464</name>
</gene>
<dbReference type="AlphaFoldDB" id="A0A507E5U7"/>
<sequence>MPPRPTLSAIEAVRKTWASVVGFGGMDATILGKMKVVDACQKSGTVVCEMAVEKHHLNRVEGLHGGTICTLVDIGGSLAIAARNASSYTGVSTDINVSFLSGGKIGNKLRIHSVCNKAGRTLAYTTVRIESGDKLLATGSHTKFVGNPPKDPESF</sequence>
<dbReference type="InterPro" id="IPR003736">
    <property type="entry name" value="PAAI_dom"/>
</dbReference>
<dbReference type="CDD" id="cd03443">
    <property type="entry name" value="PaaI_thioesterase"/>
    <property type="match status" value="1"/>
</dbReference>
<dbReference type="Proteomes" id="UP000318582">
    <property type="component" value="Unassembled WGS sequence"/>
</dbReference>
<organism evidence="4 5">
    <name type="scientific">Powellomyces hirtus</name>
    <dbReference type="NCBI Taxonomy" id="109895"/>
    <lineage>
        <taxon>Eukaryota</taxon>
        <taxon>Fungi</taxon>
        <taxon>Fungi incertae sedis</taxon>
        <taxon>Chytridiomycota</taxon>
        <taxon>Chytridiomycota incertae sedis</taxon>
        <taxon>Chytridiomycetes</taxon>
        <taxon>Spizellomycetales</taxon>
        <taxon>Powellomycetaceae</taxon>
        <taxon>Powellomyces</taxon>
    </lineage>
</organism>
<dbReference type="InterPro" id="IPR039298">
    <property type="entry name" value="ACOT13"/>
</dbReference>
<name>A0A507E5U7_9FUNG</name>
<proteinExistence type="inferred from homology"/>
<comment type="similarity">
    <text evidence="1">Belongs to the thioesterase PaaI family.</text>
</comment>
<evidence type="ECO:0000259" key="3">
    <source>
        <dbReference type="Pfam" id="PF03061"/>
    </source>
</evidence>
<evidence type="ECO:0000313" key="5">
    <source>
        <dbReference type="Proteomes" id="UP000318582"/>
    </source>
</evidence>
<dbReference type="GO" id="GO:0047617">
    <property type="term" value="F:fatty acyl-CoA hydrolase activity"/>
    <property type="evidence" value="ECO:0007669"/>
    <property type="project" value="InterPro"/>
</dbReference>
<keyword evidence="5" id="KW-1185">Reference proteome</keyword>
<reference evidence="4 5" key="1">
    <citation type="journal article" date="2019" name="Sci. Rep.">
        <title>Comparative genomics of chytrid fungi reveal insights into the obligate biotrophic and pathogenic lifestyle of Synchytrium endobioticum.</title>
        <authorList>
            <person name="van de Vossenberg B.T.L.H."/>
            <person name="Warris S."/>
            <person name="Nguyen H.D.T."/>
            <person name="van Gent-Pelzer M.P.E."/>
            <person name="Joly D.L."/>
            <person name="van de Geest H.C."/>
            <person name="Bonants P.J.M."/>
            <person name="Smith D.S."/>
            <person name="Levesque C.A."/>
            <person name="van der Lee T.A.J."/>
        </authorList>
    </citation>
    <scope>NUCLEOTIDE SEQUENCE [LARGE SCALE GENOMIC DNA]</scope>
    <source>
        <strain evidence="4 5">CBS 809.83</strain>
    </source>
</reference>
<keyword evidence="2" id="KW-0378">Hydrolase</keyword>
<dbReference type="InterPro" id="IPR006683">
    <property type="entry name" value="Thioestr_dom"/>
</dbReference>
<evidence type="ECO:0000256" key="2">
    <source>
        <dbReference type="ARBA" id="ARBA00022801"/>
    </source>
</evidence>
<dbReference type="EMBL" id="QEAQ01000025">
    <property type="protein sequence ID" value="TPX59449.1"/>
    <property type="molecule type" value="Genomic_DNA"/>
</dbReference>
<dbReference type="STRING" id="109895.A0A507E5U7"/>
<dbReference type="Gene3D" id="3.10.129.10">
    <property type="entry name" value="Hotdog Thioesterase"/>
    <property type="match status" value="1"/>
</dbReference>
<dbReference type="PANTHER" id="PTHR21660:SF1">
    <property type="entry name" value="ACYL-COENZYME A THIOESTERASE 13"/>
    <property type="match status" value="1"/>
</dbReference>
<dbReference type="Pfam" id="PF03061">
    <property type="entry name" value="4HBT"/>
    <property type="match status" value="1"/>
</dbReference>
<evidence type="ECO:0000313" key="4">
    <source>
        <dbReference type="EMBL" id="TPX59449.1"/>
    </source>
</evidence>
<dbReference type="PANTHER" id="PTHR21660">
    <property type="entry name" value="THIOESTERASE SUPERFAMILY MEMBER-RELATED"/>
    <property type="match status" value="1"/>
</dbReference>
<dbReference type="NCBIfam" id="TIGR00369">
    <property type="entry name" value="unchar_dom_1"/>
    <property type="match status" value="1"/>
</dbReference>
<dbReference type="InterPro" id="IPR029069">
    <property type="entry name" value="HotDog_dom_sf"/>
</dbReference>
<protein>
    <recommendedName>
        <fullName evidence="3">Thioesterase domain-containing protein</fullName>
    </recommendedName>
</protein>
<feature type="domain" description="Thioesterase" evidence="3">
    <location>
        <begin position="63"/>
        <end position="135"/>
    </location>
</feature>
<comment type="caution">
    <text evidence="4">The sequence shown here is derived from an EMBL/GenBank/DDBJ whole genome shotgun (WGS) entry which is preliminary data.</text>
</comment>
<accession>A0A507E5U7</accession>